<gene>
    <name evidence="14" type="ORF">C3L50_13270</name>
</gene>
<evidence type="ECO:0000256" key="12">
    <source>
        <dbReference type="SAM" id="SignalP"/>
    </source>
</evidence>
<dbReference type="SUPFAM" id="SSF55874">
    <property type="entry name" value="ATPase domain of HSP90 chaperone/DNA topoisomerase II/histidine kinase"/>
    <property type="match status" value="1"/>
</dbReference>
<dbReference type="PANTHER" id="PTHR24421">
    <property type="entry name" value="NITRATE/NITRITE SENSOR PROTEIN NARX-RELATED"/>
    <property type="match status" value="1"/>
</dbReference>
<dbReference type="Gene3D" id="1.25.40.10">
    <property type="entry name" value="Tetratricopeptide repeat domain"/>
    <property type="match status" value="2"/>
</dbReference>
<dbReference type="Pfam" id="PF07730">
    <property type="entry name" value="HisKA_3"/>
    <property type="match status" value="1"/>
</dbReference>
<keyword evidence="11" id="KW-0472">Membrane</keyword>
<organism evidence="14 15">
    <name type="scientific">Flavobacterium alvei</name>
    <dbReference type="NCBI Taxonomy" id="2080416"/>
    <lineage>
        <taxon>Bacteria</taxon>
        <taxon>Pseudomonadati</taxon>
        <taxon>Bacteroidota</taxon>
        <taxon>Flavobacteriia</taxon>
        <taxon>Flavobacteriales</taxon>
        <taxon>Flavobacteriaceae</taxon>
        <taxon>Flavobacterium</taxon>
    </lineage>
</organism>
<dbReference type="PROSITE" id="PS50005">
    <property type="entry name" value="TPR"/>
    <property type="match status" value="2"/>
</dbReference>
<evidence type="ECO:0000256" key="11">
    <source>
        <dbReference type="SAM" id="Phobius"/>
    </source>
</evidence>
<evidence type="ECO:0000256" key="9">
    <source>
        <dbReference type="PROSITE-ProRule" id="PRU00339"/>
    </source>
</evidence>
<feature type="coiled-coil region" evidence="10">
    <location>
        <begin position="345"/>
        <end position="372"/>
    </location>
</feature>
<evidence type="ECO:0000313" key="14">
    <source>
        <dbReference type="EMBL" id="POY38227.1"/>
    </source>
</evidence>
<keyword evidence="4" id="KW-0808">Transferase</keyword>
<evidence type="ECO:0000256" key="8">
    <source>
        <dbReference type="ARBA" id="ARBA00023012"/>
    </source>
</evidence>
<dbReference type="Pfam" id="PF13374">
    <property type="entry name" value="TPR_10"/>
    <property type="match status" value="1"/>
</dbReference>
<dbReference type="GO" id="GO:0005524">
    <property type="term" value="F:ATP binding"/>
    <property type="evidence" value="ECO:0007669"/>
    <property type="project" value="UniProtKB-KW"/>
</dbReference>
<dbReference type="SUPFAM" id="SSF48452">
    <property type="entry name" value="TPR-like"/>
    <property type="match status" value="1"/>
</dbReference>
<keyword evidence="7" id="KW-0067">ATP-binding</keyword>
<proteinExistence type="predicted"/>
<dbReference type="PANTHER" id="PTHR24421:SF10">
    <property type="entry name" value="NITRATE_NITRITE SENSOR PROTEIN NARQ"/>
    <property type="match status" value="1"/>
</dbReference>
<dbReference type="GO" id="GO:0046983">
    <property type="term" value="F:protein dimerization activity"/>
    <property type="evidence" value="ECO:0007669"/>
    <property type="project" value="InterPro"/>
</dbReference>
<dbReference type="Gene3D" id="1.20.5.1930">
    <property type="match status" value="1"/>
</dbReference>
<name>A0A2S5A7I6_9FLAO</name>
<dbReference type="AlphaFoldDB" id="A0A2S5A7I6"/>
<dbReference type="GO" id="GO:0016020">
    <property type="term" value="C:membrane"/>
    <property type="evidence" value="ECO:0007669"/>
    <property type="project" value="InterPro"/>
</dbReference>
<evidence type="ECO:0000256" key="6">
    <source>
        <dbReference type="ARBA" id="ARBA00022777"/>
    </source>
</evidence>
<keyword evidence="12" id="KW-0732">Signal</keyword>
<feature type="domain" description="Histidine kinase" evidence="13">
    <location>
        <begin position="432"/>
        <end position="620"/>
    </location>
</feature>
<keyword evidence="5" id="KW-0547">Nucleotide-binding</keyword>
<sequence>MKIARLFLFLLLCLVQFSYSQEAKKLIYKAFGSKDSSDYYFKLAKKNIKTPADEAEYYFGKNGRCNDYNQPDSCVFYGLIAIQKFKKIGNSNSLYYVYNNIAASYRKQGQYEKAISYILDGLKLAETENKEYWLANYNSNISLNYHDFESYQKGILYGKKALNYGLKAKNRDKKSITFALNAIAINFDDWNKPDSALYYHKKVFNYVKGKDTLDYSHTYNNIGNTYMKQKKYKEAESWIKRAMIIGDLNSNGIKDARYYYENATHYTNLATIAYNLDDFAKAETLFDKAYFFVKNSKSAEKFRDYFQQRYLFNKKRKNLEKTVEFQENYIKLRDSVFELERAKTFTELETKYQTAKKEKLLIEKEAEAKQKNTMLIGISLLAFFIALIGFLIYRQQKQKNVQQKQEYKLKKEISKIETHNKLQEQRLSISRDLHDNIGAQLTFIISSVDNIKYAFDITNEKLDHKLSHISNFAKETILELRDTIWAMNSNEITFEDLEIRINNYIEKAKEAKDQISFSFAIDPELKTQKLTSVQGMNIYRTIQEAVNNSIKYANASIISINAKKIENRIKISIQDNGIGFDLVTVEKGNGLKNMQKRIEEIGGEFHLSSSNEGTLIEVIL</sequence>
<dbReference type="GO" id="GO:0000155">
    <property type="term" value="F:phosphorelay sensor kinase activity"/>
    <property type="evidence" value="ECO:0007669"/>
    <property type="project" value="InterPro"/>
</dbReference>
<evidence type="ECO:0000256" key="10">
    <source>
        <dbReference type="SAM" id="Coils"/>
    </source>
</evidence>
<dbReference type="InterPro" id="IPR003594">
    <property type="entry name" value="HATPase_dom"/>
</dbReference>
<evidence type="ECO:0000313" key="15">
    <source>
        <dbReference type="Proteomes" id="UP000237310"/>
    </source>
</evidence>
<dbReference type="EC" id="2.7.13.3" evidence="2"/>
<keyword evidence="9" id="KW-0802">TPR repeat</keyword>
<dbReference type="InterPro" id="IPR005467">
    <property type="entry name" value="His_kinase_dom"/>
</dbReference>
<feature type="repeat" description="TPR" evidence="9">
    <location>
        <begin position="95"/>
        <end position="128"/>
    </location>
</feature>
<dbReference type="InterPro" id="IPR050482">
    <property type="entry name" value="Sensor_HK_TwoCompSys"/>
</dbReference>
<dbReference type="InterPro" id="IPR011990">
    <property type="entry name" value="TPR-like_helical_dom_sf"/>
</dbReference>
<protein>
    <recommendedName>
        <fullName evidence="2">histidine kinase</fullName>
        <ecNumber evidence="2">2.7.13.3</ecNumber>
    </recommendedName>
</protein>
<keyword evidence="3" id="KW-0597">Phosphoprotein</keyword>
<dbReference type="SMART" id="SM00028">
    <property type="entry name" value="TPR"/>
    <property type="match status" value="3"/>
</dbReference>
<keyword evidence="15" id="KW-1185">Reference proteome</keyword>
<feature type="signal peptide" evidence="12">
    <location>
        <begin position="1"/>
        <end position="20"/>
    </location>
</feature>
<comment type="catalytic activity">
    <reaction evidence="1">
        <text>ATP + protein L-histidine = ADP + protein N-phospho-L-histidine.</text>
        <dbReference type="EC" id="2.7.13.3"/>
    </reaction>
</comment>
<dbReference type="Pfam" id="PF02518">
    <property type="entry name" value="HATPase_c"/>
    <property type="match status" value="1"/>
</dbReference>
<keyword evidence="11" id="KW-0812">Transmembrane</keyword>
<dbReference type="Proteomes" id="UP000237310">
    <property type="component" value="Unassembled WGS sequence"/>
</dbReference>
<dbReference type="CDD" id="cd16917">
    <property type="entry name" value="HATPase_UhpB-NarQ-NarX-like"/>
    <property type="match status" value="1"/>
</dbReference>
<keyword evidence="8" id="KW-0902">Two-component regulatory system</keyword>
<feature type="chain" id="PRO_5015728039" description="histidine kinase" evidence="12">
    <location>
        <begin position="21"/>
        <end position="620"/>
    </location>
</feature>
<feature type="transmembrane region" description="Helical" evidence="11">
    <location>
        <begin position="374"/>
        <end position="393"/>
    </location>
</feature>
<dbReference type="EMBL" id="PQVG01000007">
    <property type="protein sequence ID" value="POY38227.1"/>
    <property type="molecule type" value="Genomic_DNA"/>
</dbReference>
<feature type="repeat" description="TPR" evidence="9">
    <location>
        <begin position="216"/>
        <end position="249"/>
    </location>
</feature>
<keyword evidence="6" id="KW-0418">Kinase</keyword>
<keyword evidence="10" id="KW-0175">Coiled coil</keyword>
<accession>A0A2S5A7I6</accession>
<comment type="caution">
    <text evidence="14">The sequence shown here is derived from an EMBL/GenBank/DDBJ whole genome shotgun (WGS) entry which is preliminary data.</text>
</comment>
<dbReference type="InterPro" id="IPR019734">
    <property type="entry name" value="TPR_rpt"/>
</dbReference>
<evidence type="ECO:0000256" key="7">
    <source>
        <dbReference type="ARBA" id="ARBA00022840"/>
    </source>
</evidence>
<dbReference type="Gene3D" id="3.30.565.10">
    <property type="entry name" value="Histidine kinase-like ATPase, C-terminal domain"/>
    <property type="match status" value="1"/>
</dbReference>
<evidence type="ECO:0000256" key="3">
    <source>
        <dbReference type="ARBA" id="ARBA00022553"/>
    </source>
</evidence>
<dbReference type="InterPro" id="IPR036890">
    <property type="entry name" value="HATPase_C_sf"/>
</dbReference>
<dbReference type="Pfam" id="PF13181">
    <property type="entry name" value="TPR_8"/>
    <property type="match status" value="1"/>
</dbReference>
<evidence type="ECO:0000256" key="5">
    <source>
        <dbReference type="ARBA" id="ARBA00022741"/>
    </source>
</evidence>
<evidence type="ECO:0000256" key="4">
    <source>
        <dbReference type="ARBA" id="ARBA00022679"/>
    </source>
</evidence>
<evidence type="ECO:0000256" key="1">
    <source>
        <dbReference type="ARBA" id="ARBA00000085"/>
    </source>
</evidence>
<dbReference type="PROSITE" id="PS50109">
    <property type="entry name" value="HIS_KIN"/>
    <property type="match status" value="1"/>
</dbReference>
<reference evidence="14 15" key="1">
    <citation type="submission" date="2018-01" db="EMBL/GenBank/DDBJ databases">
        <authorList>
            <person name="Gaut B.S."/>
            <person name="Morton B.R."/>
            <person name="Clegg M.T."/>
            <person name="Duvall M.R."/>
        </authorList>
    </citation>
    <scope>NUCLEOTIDE SEQUENCE [LARGE SCALE GENOMIC DNA]</scope>
    <source>
        <strain evidence="14 15">HR-AY</strain>
    </source>
</reference>
<dbReference type="InterPro" id="IPR011712">
    <property type="entry name" value="Sig_transdc_His_kin_sub3_dim/P"/>
</dbReference>
<dbReference type="OrthoDB" id="9778366at2"/>
<evidence type="ECO:0000259" key="13">
    <source>
        <dbReference type="PROSITE" id="PS50109"/>
    </source>
</evidence>
<keyword evidence="11" id="KW-1133">Transmembrane helix</keyword>
<evidence type="ECO:0000256" key="2">
    <source>
        <dbReference type="ARBA" id="ARBA00012438"/>
    </source>
</evidence>
<dbReference type="RefSeq" id="WP_103806660.1">
    <property type="nucleotide sequence ID" value="NZ_PQVG01000007.1"/>
</dbReference>